<dbReference type="SMART" id="SM00849">
    <property type="entry name" value="Lactamase_B"/>
    <property type="match status" value="1"/>
</dbReference>
<dbReference type="InterPro" id="IPR036866">
    <property type="entry name" value="RibonucZ/Hydroxyglut_hydro"/>
</dbReference>
<dbReference type="EMBL" id="JAHQCW010000018">
    <property type="protein sequence ID" value="MBU9737284.1"/>
    <property type="molecule type" value="Genomic_DNA"/>
</dbReference>
<organism evidence="2 3">
    <name type="scientific">Diplocloster agilis</name>
    <dbReference type="NCBI Taxonomy" id="2850323"/>
    <lineage>
        <taxon>Bacteria</taxon>
        <taxon>Bacillati</taxon>
        <taxon>Bacillota</taxon>
        <taxon>Clostridia</taxon>
        <taxon>Lachnospirales</taxon>
        <taxon>Lachnospiraceae</taxon>
        <taxon>Diplocloster</taxon>
    </lineage>
</organism>
<feature type="domain" description="Metallo-beta-lactamase" evidence="1">
    <location>
        <begin position="21"/>
        <end position="176"/>
    </location>
</feature>
<gene>
    <name evidence="2" type="ORF">KTH89_12110</name>
</gene>
<accession>A0A949NF67</accession>
<proteinExistence type="predicted"/>
<dbReference type="InterPro" id="IPR041712">
    <property type="entry name" value="DHPS-like_MBL-fold"/>
</dbReference>
<dbReference type="Proteomes" id="UP000712157">
    <property type="component" value="Unassembled WGS sequence"/>
</dbReference>
<dbReference type="InterPro" id="IPR052926">
    <property type="entry name" value="Metallo-beta-lactamase_dom"/>
</dbReference>
<evidence type="ECO:0000259" key="1">
    <source>
        <dbReference type="SMART" id="SM00849"/>
    </source>
</evidence>
<name>A0A949NF67_9FIRM</name>
<reference evidence="2" key="1">
    <citation type="submission" date="2021-06" db="EMBL/GenBank/DDBJ databases">
        <title>Description of novel taxa of the family Lachnospiraceae.</title>
        <authorList>
            <person name="Chaplin A.V."/>
            <person name="Sokolova S.R."/>
            <person name="Pikina A.P."/>
            <person name="Korzhanova M."/>
            <person name="Belova V."/>
            <person name="Korostin D."/>
            <person name="Efimov B.A."/>
        </authorList>
    </citation>
    <scope>NUCLEOTIDE SEQUENCE</scope>
    <source>
        <strain evidence="2">ASD5720</strain>
    </source>
</reference>
<dbReference type="InterPro" id="IPR001279">
    <property type="entry name" value="Metallo-B-lactamas"/>
</dbReference>
<dbReference type="PANTHER" id="PTHR13754">
    <property type="entry name" value="METALLO-BETA-LACTAMASE SUPERFAMILY PROTEIN"/>
    <property type="match status" value="1"/>
</dbReference>
<dbReference type="Pfam" id="PF00753">
    <property type="entry name" value="Lactamase_B"/>
    <property type="match status" value="1"/>
</dbReference>
<dbReference type="CDD" id="cd07713">
    <property type="entry name" value="DHPS-like_MBL-fold"/>
    <property type="match status" value="1"/>
</dbReference>
<dbReference type="GO" id="GO:0016740">
    <property type="term" value="F:transferase activity"/>
    <property type="evidence" value="ECO:0007669"/>
    <property type="project" value="TreeGrafter"/>
</dbReference>
<dbReference type="AlphaFoldDB" id="A0A949NF67"/>
<dbReference type="RefSeq" id="WP_238721876.1">
    <property type="nucleotide sequence ID" value="NZ_JAHQCW010000018.1"/>
</dbReference>
<dbReference type="SUPFAM" id="SSF56281">
    <property type="entry name" value="Metallo-hydrolase/oxidoreductase"/>
    <property type="match status" value="1"/>
</dbReference>
<keyword evidence="3" id="KW-1185">Reference proteome</keyword>
<dbReference type="PANTHER" id="PTHR13754:SF18">
    <property type="entry name" value="7,8-DIHYDROPTERIN-6-METHYL-4-(BETA-D-RIBOFURANOSYL)-AMINOBENZENE-5'-PHOSPHATE SYNTHASE"/>
    <property type="match status" value="1"/>
</dbReference>
<protein>
    <submittedName>
        <fullName evidence="2">MBL fold metallo-hydrolase</fullName>
    </submittedName>
</protein>
<comment type="caution">
    <text evidence="2">The sequence shown here is derived from an EMBL/GenBank/DDBJ whole genome shotgun (WGS) entry which is preliminary data.</text>
</comment>
<evidence type="ECO:0000313" key="2">
    <source>
        <dbReference type="EMBL" id="MBU9737284.1"/>
    </source>
</evidence>
<evidence type="ECO:0000313" key="3">
    <source>
        <dbReference type="Proteomes" id="UP000712157"/>
    </source>
</evidence>
<dbReference type="Gene3D" id="3.60.15.10">
    <property type="entry name" value="Ribonuclease Z/Hydroxyacylglutathione hydrolase-like"/>
    <property type="match status" value="1"/>
</dbReference>
<sequence length="268" mass="30292">MKLTVLADNNTFIDQYYLGEPAACFYLEDGDQKILFDAGYSDVFLKNACKMGIDLTKLDKVVISHGHNDHTGGLRYLSEWMDTSRLELIAHPEAFWEKEYDGESIGAPYREEELRKRFCVNFTSEPYWVSSNLLYLGEIPAYNDFEPRSQIGWKYNSNGRIPDLVTEDSALAYRGKDGLFVITGCSHSGICNIVEHARKVTGIHRITGILGGFHLFQENERLENTTAYLKSLQLENLYPCHCVSFRAKAGIHQTVPVTETGVGMTISL</sequence>